<evidence type="ECO:0000256" key="2">
    <source>
        <dbReference type="ARBA" id="ARBA00022505"/>
    </source>
</evidence>
<gene>
    <name evidence="8" type="ORF">D515_04258</name>
</gene>
<dbReference type="EMBL" id="ANFM02000006">
    <property type="protein sequence ID" value="EOD81356.1"/>
    <property type="molecule type" value="Genomic_DNA"/>
</dbReference>
<dbReference type="SUPFAM" id="SSF53850">
    <property type="entry name" value="Periplasmic binding protein-like II"/>
    <property type="match status" value="1"/>
</dbReference>
<feature type="signal peptide" evidence="7">
    <location>
        <begin position="1"/>
        <end position="21"/>
    </location>
</feature>
<dbReference type="FunFam" id="3.40.190.10:FF:000035">
    <property type="entry name" value="Molybdate ABC transporter substrate-binding protein"/>
    <property type="match status" value="1"/>
</dbReference>
<dbReference type="Proteomes" id="UP000011223">
    <property type="component" value="Unassembled WGS sequence"/>
</dbReference>
<feature type="binding site" evidence="6">
    <location>
        <position position="188"/>
    </location>
    <ligand>
        <name>molybdate</name>
        <dbReference type="ChEBI" id="CHEBI:36264"/>
    </ligand>
</feature>
<dbReference type="GO" id="GO:0015689">
    <property type="term" value="P:molybdate ion transport"/>
    <property type="evidence" value="ECO:0007669"/>
    <property type="project" value="InterPro"/>
</dbReference>
<evidence type="ECO:0000256" key="7">
    <source>
        <dbReference type="SAM" id="SignalP"/>
    </source>
</evidence>
<evidence type="ECO:0000313" key="8">
    <source>
        <dbReference type="EMBL" id="EOD81356.1"/>
    </source>
</evidence>
<proteinExistence type="inferred from homology"/>
<feature type="chain" id="PRO_5004361798" evidence="7">
    <location>
        <begin position="22"/>
        <end position="257"/>
    </location>
</feature>
<keyword evidence="3 6" id="KW-0479">Metal-binding</keyword>
<evidence type="ECO:0000256" key="5">
    <source>
        <dbReference type="ARBA" id="ARBA00062515"/>
    </source>
</evidence>
<evidence type="ECO:0000313" key="9">
    <source>
        <dbReference type="Proteomes" id="UP000011223"/>
    </source>
</evidence>
<dbReference type="InterPro" id="IPR005950">
    <property type="entry name" value="ModA"/>
</dbReference>
<dbReference type="AlphaFoldDB" id="R1IKW3"/>
<dbReference type="GO" id="GO:1901359">
    <property type="term" value="F:tungstate binding"/>
    <property type="evidence" value="ECO:0007669"/>
    <property type="project" value="UniProtKB-ARBA"/>
</dbReference>
<dbReference type="GO" id="GO:0046872">
    <property type="term" value="F:metal ion binding"/>
    <property type="evidence" value="ECO:0007669"/>
    <property type="project" value="UniProtKB-KW"/>
</dbReference>
<keyword evidence="9" id="KW-1185">Reference proteome</keyword>
<evidence type="ECO:0000256" key="4">
    <source>
        <dbReference type="ARBA" id="ARBA00022729"/>
    </source>
</evidence>
<feature type="binding site" evidence="6">
    <location>
        <position position="32"/>
    </location>
    <ligand>
        <name>molybdate</name>
        <dbReference type="ChEBI" id="CHEBI:36264"/>
    </ligand>
</feature>
<sequence length="257" mass="27500">MQRILLSFLSLTLLLSSQAFAREEVLVFAASSMTTALNDIVDQYELETGKKVVVSYASSSALARQLAYGAPADIYISANEKWMAYVVEQGVIEPTVVTPWVENQLVIVAGPDGKTLDGLNQQDLVAAIGNSRLAMSDPGHVPAGIYAKESLETLGLWGSVKSKLALSNSVRATLALVERGEAPLGIVYFSDANASSQVKIAAEIPANTHEPIVFPKALTKEANAEAEAFFRFLDSDAATQIVTNNGFVVTPKQSNDH</sequence>
<dbReference type="RefSeq" id="WP_002536035.1">
    <property type="nucleotide sequence ID" value="NZ_ANFM02000006.1"/>
</dbReference>
<dbReference type="GO" id="GO:0030288">
    <property type="term" value="C:outer membrane-bounded periplasmic space"/>
    <property type="evidence" value="ECO:0007669"/>
    <property type="project" value="TreeGrafter"/>
</dbReference>
<keyword evidence="2 6" id="KW-0500">Molybdenum</keyword>
<dbReference type="PANTHER" id="PTHR30632:SF17">
    <property type="entry name" value="MOLYBDATE-BINDING PROTEIN MODA"/>
    <property type="match status" value="1"/>
</dbReference>
<evidence type="ECO:0000256" key="6">
    <source>
        <dbReference type="PIRSR" id="PIRSR004846-1"/>
    </source>
</evidence>
<dbReference type="Pfam" id="PF13531">
    <property type="entry name" value="SBP_bac_11"/>
    <property type="match status" value="1"/>
</dbReference>
<dbReference type="Gene3D" id="3.40.190.10">
    <property type="entry name" value="Periplasmic binding protein-like II"/>
    <property type="match status" value="2"/>
</dbReference>
<dbReference type="eggNOG" id="COG0725">
    <property type="taxonomic scope" value="Bacteria"/>
</dbReference>
<keyword evidence="4 7" id="KW-0732">Signal</keyword>
<feature type="binding site" evidence="6">
    <location>
        <position position="170"/>
    </location>
    <ligand>
        <name>molybdate</name>
        <dbReference type="ChEBI" id="CHEBI:36264"/>
    </ligand>
</feature>
<comment type="caution">
    <text evidence="8">The sequence shown here is derived from an EMBL/GenBank/DDBJ whole genome shotgun (WGS) entry which is preliminary data.</text>
</comment>
<dbReference type="GO" id="GO:0030973">
    <property type="term" value="F:molybdate ion binding"/>
    <property type="evidence" value="ECO:0007669"/>
    <property type="project" value="TreeGrafter"/>
</dbReference>
<dbReference type="PIRSF" id="PIRSF004846">
    <property type="entry name" value="ModA"/>
    <property type="match status" value="1"/>
</dbReference>
<feature type="binding site" evidence="6">
    <location>
        <position position="143"/>
    </location>
    <ligand>
        <name>molybdate</name>
        <dbReference type="ChEBI" id="CHEBI:36264"/>
    </ligand>
</feature>
<reference evidence="8 9" key="1">
    <citation type="journal article" date="2014" name="PLoS ONE">
        <title>Grimontia indica AK16(T), sp. nov., Isolated from a Seawater Sample Reports the Presence of Pathogenic Genes Similar to Vibrio Genus.</title>
        <authorList>
            <person name="Singh A."/>
            <person name="Vaidya B."/>
            <person name="Khatri I."/>
            <person name="Srinivas T.N."/>
            <person name="Subramanian S."/>
            <person name="Korpole S."/>
            <person name="Pinnaka A.K."/>
        </authorList>
    </citation>
    <scope>NUCLEOTIDE SEQUENCE [LARGE SCALE GENOMIC DNA]</scope>
    <source>
        <strain evidence="8 9">AK16</strain>
    </source>
</reference>
<comment type="subunit">
    <text evidence="5">The complex is composed of two ATP-binding proteins (ModC), two transmembrane proteins (ModB) and a solute-binding protein (ModA).</text>
</comment>
<comment type="similarity">
    <text evidence="1">Belongs to the bacterial solute-binding protein ModA family.</text>
</comment>
<organism evidence="8 9">
    <name type="scientific">Grimontia indica</name>
    <dbReference type="NCBI Taxonomy" id="1056512"/>
    <lineage>
        <taxon>Bacteria</taxon>
        <taxon>Pseudomonadati</taxon>
        <taxon>Pseudomonadota</taxon>
        <taxon>Gammaproteobacteria</taxon>
        <taxon>Vibrionales</taxon>
        <taxon>Vibrionaceae</taxon>
        <taxon>Grimontia</taxon>
    </lineage>
</organism>
<dbReference type="PANTHER" id="PTHR30632">
    <property type="entry name" value="MOLYBDATE-BINDING PERIPLASMIC PROTEIN"/>
    <property type="match status" value="1"/>
</dbReference>
<protein>
    <submittedName>
        <fullName evidence="8">Molybdenum ABC transporter, periplasmic molybdenum-binding protein ModA</fullName>
    </submittedName>
</protein>
<accession>R1IKW3</accession>
<name>R1IKW3_9GAMM</name>
<evidence type="ECO:0000256" key="3">
    <source>
        <dbReference type="ARBA" id="ARBA00022723"/>
    </source>
</evidence>
<feature type="binding site" evidence="6">
    <location>
        <position position="59"/>
    </location>
    <ligand>
        <name>molybdate</name>
        <dbReference type="ChEBI" id="CHEBI:36264"/>
    </ligand>
</feature>
<dbReference type="InterPro" id="IPR050682">
    <property type="entry name" value="ModA/WtpA"/>
</dbReference>
<evidence type="ECO:0000256" key="1">
    <source>
        <dbReference type="ARBA" id="ARBA00009175"/>
    </source>
</evidence>
<dbReference type="NCBIfam" id="TIGR01256">
    <property type="entry name" value="modA"/>
    <property type="match status" value="1"/>
</dbReference>